<comment type="caution">
    <text evidence="1">The sequence shown here is derived from an EMBL/GenBank/DDBJ whole genome shotgun (WGS) entry which is preliminary data.</text>
</comment>
<reference evidence="1 2" key="1">
    <citation type="submission" date="2007-08" db="EMBL/GenBank/DDBJ databases">
        <title>Draft genome sequence of Clostridium leptum (DSM 753).</title>
        <authorList>
            <person name="Sudarsanam P."/>
            <person name="Ley R."/>
            <person name="Guruge J."/>
            <person name="Turnbaugh P.J."/>
            <person name="Mahowald M."/>
            <person name="Liep D."/>
            <person name="Gordon J."/>
        </authorList>
    </citation>
    <scope>NUCLEOTIDE SEQUENCE [LARGE SCALE GENOMIC DNA]</scope>
    <source>
        <strain evidence="1 2">DSM 753</strain>
    </source>
</reference>
<reference evidence="1 2" key="2">
    <citation type="submission" date="2007-08" db="EMBL/GenBank/DDBJ databases">
        <authorList>
            <person name="Fulton L."/>
            <person name="Clifton S."/>
            <person name="Fulton B."/>
            <person name="Xu J."/>
            <person name="Minx P."/>
            <person name="Pepin K.H."/>
            <person name="Johnson M."/>
            <person name="Thiruvilangam P."/>
            <person name="Bhonagiri V."/>
            <person name="Nash W.E."/>
            <person name="Wang C."/>
            <person name="Mardis E.R."/>
            <person name="Wilson R.K."/>
        </authorList>
    </citation>
    <scope>NUCLEOTIDE SEQUENCE [LARGE SCALE GENOMIC DNA]</scope>
    <source>
        <strain evidence="1 2">DSM 753</strain>
    </source>
</reference>
<evidence type="ECO:0000313" key="2">
    <source>
        <dbReference type="Proteomes" id="UP000003490"/>
    </source>
</evidence>
<gene>
    <name evidence="1" type="ORF">CLOLEP_03969</name>
</gene>
<protein>
    <submittedName>
        <fullName evidence="1">Uncharacterized protein</fullName>
    </submittedName>
</protein>
<evidence type="ECO:0000313" key="1">
    <source>
        <dbReference type="EMBL" id="EDO59918.1"/>
    </source>
</evidence>
<sequence length="61" mass="6974">MVPLISFCKKGTPDKNLCLRLYTITVKPITASLFRIKFSSSSHCRFNTFHRGKSTSRFGFT</sequence>
<dbReference type="EMBL" id="ABCB02000021">
    <property type="protein sequence ID" value="EDO59918.1"/>
    <property type="molecule type" value="Genomic_DNA"/>
</dbReference>
<dbReference type="HOGENOM" id="CLU_2914352_0_0_9"/>
<dbReference type="Proteomes" id="UP000003490">
    <property type="component" value="Unassembled WGS sequence"/>
</dbReference>
<proteinExistence type="predicted"/>
<name>A7VZE0_9FIRM</name>
<accession>A7VZE0</accession>
<dbReference type="AlphaFoldDB" id="A7VZE0"/>
<organism evidence="1 2">
    <name type="scientific">[Clostridium] leptum DSM 753</name>
    <dbReference type="NCBI Taxonomy" id="428125"/>
    <lineage>
        <taxon>Bacteria</taxon>
        <taxon>Bacillati</taxon>
        <taxon>Bacillota</taxon>
        <taxon>Clostridia</taxon>
        <taxon>Eubacteriales</taxon>
        <taxon>Oscillospiraceae</taxon>
        <taxon>Oscillospiraceae incertae sedis</taxon>
    </lineage>
</organism>